<evidence type="ECO:0000256" key="1">
    <source>
        <dbReference type="PROSITE-ProRule" id="PRU00325"/>
    </source>
</evidence>
<keyword evidence="1" id="KW-0863">Zinc-finger</keyword>
<evidence type="ECO:0000313" key="4">
    <source>
        <dbReference type="Proteomes" id="UP001552299"/>
    </source>
</evidence>
<protein>
    <recommendedName>
        <fullName evidence="2">SWIM-type domain-containing protein</fullName>
    </recommendedName>
</protein>
<dbReference type="Proteomes" id="UP001552299">
    <property type="component" value="Unassembled WGS sequence"/>
</dbReference>
<evidence type="ECO:0000313" key="3">
    <source>
        <dbReference type="EMBL" id="KAL0908762.1"/>
    </source>
</evidence>
<dbReference type="EMBL" id="JANQDX010000017">
    <property type="protein sequence ID" value="KAL0908762.1"/>
    <property type="molecule type" value="Genomic_DNA"/>
</dbReference>
<keyword evidence="1" id="KW-0862">Zinc</keyword>
<dbReference type="PROSITE" id="PS50966">
    <property type="entry name" value="ZF_SWIM"/>
    <property type="match status" value="1"/>
</dbReference>
<proteinExistence type="predicted"/>
<sequence length="323" mass="37592">MCFTSNADMKFALQGWSINNVQYIVIASNTKKYTVACAKHDCQYQHSCATPILNSGHRQCNSQFISFYILPTIRKQMDLKPKEIIGCMEAKFNIKVPYIKAWDARRKAIKTVFGSWEESKHLCVISDLHAVLVRGCRKIFPGAAHRHYLRHLCENFKKAIRQMGLGDVEFLCQKIYAAENSDDICASLKRVEEESRRMPEPIRLNMHEFQVLDMSSRSYRVDLLDGRTCMCSCGKPLLYHIPCAHVVCCVAMLRRSHLDFILSYYSMTNYKLTYSAEFHHIPNKEEWVEHDLTLDRNPFLSPNYIRRSGRPRTARYRNTIDES</sequence>
<comment type="caution">
    <text evidence="3">The sequence shown here is derived from an EMBL/GenBank/DDBJ whole genome shotgun (WGS) entry which is preliminary data.</text>
</comment>
<evidence type="ECO:0000259" key="2">
    <source>
        <dbReference type="PROSITE" id="PS50966"/>
    </source>
</evidence>
<dbReference type="InterPro" id="IPR007527">
    <property type="entry name" value="Znf_SWIM"/>
</dbReference>
<organism evidence="3 4">
    <name type="scientific">Dendrobium thyrsiflorum</name>
    <name type="common">Pinecone-like raceme dendrobium</name>
    <name type="synonym">Orchid</name>
    <dbReference type="NCBI Taxonomy" id="117978"/>
    <lineage>
        <taxon>Eukaryota</taxon>
        <taxon>Viridiplantae</taxon>
        <taxon>Streptophyta</taxon>
        <taxon>Embryophyta</taxon>
        <taxon>Tracheophyta</taxon>
        <taxon>Spermatophyta</taxon>
        <taxon>Magnoliopsida</taxon>
        <taxon>Liliopsida</taxon>
        <taxon>Asparagales</taxon>
        <taxon>Orchidaceae</taxon>
        <taxon>Epidendroideae</taxon>
        <taxon>Malaxideae</taxon>
        <taxon>Dendrobiinae</taxon>
        <taxon>Dendrobium</taxon>
    </lineage>
</organism>
<dbReference type="PANTHER" id="PTHR31973:SF187">
    <property type="entry name" value="MUTATOR TRANSPOSASE MUDRA PROTEIN"/>
    <property type="match status" value="1"/>
</dbReference>
<dbReference type="AlphaFoldDB" id="A0ABD0U7N1"/>
<keyword evidence="4" id="KW-1185">Reference proteome</keyword>
<reference evidence="3 4" key="1">
    <citation type="journal article" date="2024" name="Plant Biotechnol. J.">
        <title>Dendrobium thyrsiflorum genome and its molecular insights into genes involved in important horticultural traits.</title>
        <authorList>
            <person name="Chen B."/>
            <person name="Wang J.Y."/>
            <person name="Zheng P.J."/>
            <person name="Li K.L."/>
            <person name="Liang Y.M."/>
            <person name="Chen X.F."/>
            <person name="Zhang C."/>
            <person name="Zhao X."/>
            <person name="He X."/>
            <person name="Zhang G.Q."/>
            <person name="Liu Z.J."/>
            <person name="Xu Q."/>
        </authorList>
    </citation>
    <scope>NUCLEOTIDE SEQUENCE [LARGE SCALE GENOMIC DNA]</scope>
    <source>
        <strain evidence="3">GZMU011</strain>
    </source>
</reference>
<gene>
    <name evidence="3" type="ORF">M5K25_023271</name>
</gene>
<dbReference type="GO" id="GO:0008270">
    <property type="term" value="F:zinc ion binding"/>
    <property type="evidence" value="ECO:0007669"/>
    <property type="project" value="UniProtKB-KW"/>
</dbReference>
<accession>A0ABD0U7N1</accession>
<dbReference type="PANTHER" id="PTHR31973">
    <property type="entry name" value="POLYPROTEIN, PUTATIVE-RELATED"/>
    <property type="match status" value="1"/>
</dbReference>
<keyword evidence="1" id="KW-0479">Metal-binding</keyword>
<name>A0ABD0U7N1_DENTH</name>
<feature type="domain" description="SWIM-type" evidence="2">
    <location>
        <begin position="219"/>
        <end position="254"/>
    </location>
</feature>